<dbReference type="EMBL" id="UGSJ01000001">
    <property type="protein sequence ID" value="SUA88578.1"/>
    <property type="molecule type" value="Genomic_DNA"/>
</dbReference>
<feature type="compositionally biased region" description="Polar residues" evidence="1">
    <location>
        <begin position="160"/>
        <end position="176"/>
    </location>
</feature>
<gene>
    <name evidence="2" type="ORF">NCTC13159_00027</name>
</gene>
<dbReference type="AlphaFoldDB" id="A0AAJ4Z868"/>
<feature type="region of interest" description="Disordered" evidence="1">
    <location>
        <begin position="139"/>
        <end position="187"/>
    </location>
</feature>
<feature type="region of interest" description="Disordered" evidence="1">
    <location>
        <begin position="69"/>
        <end position="123"/>
    </location>
</feature>
<accession>A0AAJ4Z868</accession>
<name>A0AAJ4Z868_PANPU</name>
<dbReference type="Proteomes" id="UP000254589">
    <property type="component" value="Unassembled WGS sequence"/>
</dbReference>
<evidence type="ECO:0000256" key="1">
    <source>
        <dbReference type="SAM" id="MobiDB-lite"/>
    </source>
</evidence>
<dbReference type="RefSeq" id="WP_147284491.1">
    <property type="nucleotide sequence ID" value="NZ_CP010310.2"/>
</dbReference>
<organism evidence="2 3">
    <name type="scientific">Pandoraea pulmonicola</name>
    <dbReference type="NCBI Taxonomy" id="93221"/>
    <lineage>
        <taxon>Bacteria</taxon>
        <taxon>Pseudomonadati</taxon>
        <taxon>Pseudomonadota</taxon>
        <taxon>Betaproteobacteria</taxon>
        <taxon>Burkholderiales</taxon>
        <taxon>Burkholderiaceae</taxon>
        <taxon>Pandoraea</taxon>
    </lineage>
</organism>
<reference evidence="2 3" key="1">
    <citation type="submission" date="2018-06" db="EMBL/GenBank/DDBJ databases">
        <authorList>
            <consortium name="Pathogen Informatics"/>
            <person name="Doyle S."/>
        </authorList>
    </citation>
    <scope>NUCLEOTIDE SEQUENCE [LARGE SCALE GENOMIC DNA]</scope>
    <source>
        <strain evidence="2 3">NCTC13159</strain>
    </source>
</reference>
<evidence type="ECO:0000313" key="2">
    <source>
        <dbReference type="EMBL" id="SUA88578.1"/>
    </source>
</evidence>
<evidence type="ECO:0000313" key="3">
    <source>
        <dbReference type="Proteomes" id="UP000254589"/>
    </source>
</evidence>
<sequence length="903" mass="99915">MNPNLLILNNNRRHNGYFNVAMHDNPHPPRRSKAAPISVKNSSRTAALYALLLAGQYAVQTAQALNKPPGRISEAINPRSGRTTKNDGNAEGESYAKTQERTDFGNPRSHANESHASDMPPTSTVASVELRDDFYRNSSFSSSLSGAPSGPTSSAFADSRLTNDSRSGASQPNVFQAQPHKRAVDDKNAPVVETAANDVTTEEHPLIVGRQKAVRNLLGTAAEGVSDAHLLAFANRIHADSEKDRNDGLVSDDDLALWKEEAKIWCAENGGDKHTVSEERCLEILKEAWDLALDPPRPLSVFKDWRQVRKEVEKNMTFSERARIKFTPNGSVGEAAQINAKTTKLYYKQFIDYIEKDIDRFVAAKAIANAESAGISRLEMEYPLGNVRVIRGVQLVTRSEVANTELTRSSESGRPAAYVFQFGGSPLEERYGFIGPDGQLLVFTRENARGSERQKGKFDILLNDSEILHAMGIPFSKNINASHLFCNNGNLKACSIKSFLVDKGGEDGYYSYLSCKSIKEIMEGQIRDGVEHYIKNFKAGNDGSDVIDKILGVVIPFYDQIIGGINDPGHRVDLKDIAFDLFDLGISLTTIGWSGVKIIGTGVAAAKAAIFSGKGIFAALRALKENIKISKFIRISGRELIDFISPPFTGDLLRRMADGVSLPPEGLIQKLNKFDEENMLRPRNFDGADALRCKRGIFGDCIPRLRSTKENEILEGFDYLDHIYKKIDEKFKSPYLTPRGVKDRINKNAEKEIPRVLYRAQPRPGAQPVGAGNYYAEVGFTGPAHATYDDVLAYAIKHTASVGGIKDKAASFSGRRDVAVDFMRDNRDKGYALFKIKRPIGVNQFRRIEYIIKYDGPRLVKEGKITQDELIDAVAQAHISVEEEIFYVANFGKIPQDLVTEVL</sequence>
<proteinExistence type="predicted"/>
<feature type="compositionally biased region" description="Low complexity" evidence="1">
    <location>
        <begin position="139"/>
        <end position="156"/>
    </location>
</feature>
<protein>
    <submittedName>
        <fullName evidence="2">Uncharacterized protein</fullName>
    </submittedName>
</protein>
<comment type="caution">
    <text evidence="2">The sequence shown here is derived from an EMBL/GenBank/DDBJ whole genome shotgun (WGS) entry which is preliminary data.</text>
</comment>